<dbReference type="EMBL" id="BMAO01016116">
    <property type="protein sequence ID" value="GFR06333.1"/>
    <property type="molecule type" value="Genomic_DNA"/>
</dbReference>
<organism evidence="1 2">
    <name type="scientific">Trichonephila clavata</name>
    <name type="common">Joro spider</name>
    <name type="synonym">Nephila clavata</name>
    <dbReference type="NCBI Taxonomy" id="2740835"/>
    <lineage>
        <taxon>Eukaryota</taxon>
        <taxon>Metazoa</taxon>
        <taxon>Ecdysozoa</taxon>
        <taxon>Arthropoda</taxon>
        <taxon>Chelicerata</taxon>
        <taxon>Arachnida</taxon>
        <taxon>Araneae</taxon>
        <taxon>Araneomorphae</taxon>
        <taxon>Entelegynae</taxon>
        <taxon>Araneoidea</taxon>
        <taxon>Nephilidae</taxon>
        <taxon>Trichonephila</taxon>
    </lineage>
</organism>
<evidence type="ECO:0000313" key="2">
    <source>
        <dbReference type="Proteomes" id="UP000887116"/>
    </source>
</evidence>
<comment type="caution">
    <text evidence="1">The sequence shown here is derived from an EMBL/GenBank/DDBJ whole genome shotgun (WGS) entry which is preliminary data.</text>
</comment>
<keyword evidence="2" id="KW-1185">Reference proteome</keyword>
<accession>A0A8X6GLJ8</accession>
<name>A0A8X6GLJ8_TRICU</name>
<proteinExistence type="predicted"/>
<evidence type="ECO:0000313" key="1">
    <source>
        <dbReference type="EMBL" id="GFR06333.1"/>
    </source>
</evidence>
<reference evidence="1" key="1">
    <citation type="submission" date="2020-07" db="EMBL/GenBank/DDBJ databases">
        <title>Multicomponent nature underlies the extraordinary mechanical properties of spider dragline silk.</title>
        <authorList>
            <person name="Kono N."/>
            <person name="Nakamura H."/>
            <person name="Mori M."/>
            <person name="Yoshida Y."/>
            <person name="Ohtoshi R."/>
            <person name="Malay A.D."/>
            <person name="Moran D.A.P."/>
            <person name="Tomita M."/>
            <person name="Numata K."/>
            <person name="Arakawa K."/>
        </authorList>
    </citation>
    <scope>NUCLEOTIDE SEQUENCE</scope>
</reference>
<protein>
    <submittedName>
        <fullName evidence="1">Uncharacterized protein</fullName>
    </submittedName>
</protein>
<dbReference type="Proteomes" id="UP000887116">
    <property type="component" value="Unassembled WGS sequence"/>
</dbReference>
<sequence length="79" mass="9278">MRFSSRRKLKVSLMKQTITSAYCKPRNNERDSLRTRKSSFDGSSFLHQHADGTIRVWCNLWTLPAKEKVFRLVAVKLFC</sequence>
<dbReference type="AlphaFoldDB" id="A0A8X6GLJ8"/>
<gene>
    <name evidence="1" type="ORF">TNCT_32871</name>
</gene>